<organism evidence="2">
    <name type="scientific">marine sediment metagenome</name>
    <dbReference type="NCBI Taxonomy" id="412755"/>
    <lineage>
        <taxon>unclassified sequences</taxon>
        <taxon>metagenomes</taxon>
        <taxon>ecological metagenomes</taxon>
    </lineage>
</organism>
<dbReference type="InterPro" id="IPR052698">
    <property type="entry name" value="MoCofactor_Util/Proc"/>
</dbReference>
<evidence type="ECO:0000313" key="2">
    <source>
        <dbReference type="EMBL" id="GAJ21758.1"/>
    </source>
</evidence>
<feature type="domain" description="XdhC Rossmann" evidence="1">
    <location>
        <begin position="52"/>
        <end position="145"/>
    </location>
</feature>
<dbReference type="Gene3D" id="3.40.50.720">
    <property type="entry name" value="NAD(P)-binding Rossmann-like Domain"/>
    <property type="match status" value="1"/>
</dbReference>
<protein>
    <recommendedName>
        <fullName evidence="1">XdhC Rossmann domain-containing protein</fullName>
    </recommendedName>
</protein>
<dbReference type="InterPro" id="IPR036291">
    <property type="entry name" value="NAD(P)-bd_dom_sf"/>
</dbReference>
<dbReference type="AlphaFoldDB" id="X1UW84"/>
<dbReference type="Pfam" id="PF13478">
    <property type="entry name" value="XdhC_C"/>
    <property type="match status" value="1"/>
</dbReference>
<feature type="non-terminal residue" evidence="2">
    <location>
        <position position="145"/>
    </location>
</feature>
<dbReference type="PANTHER" id="PTHR30388:SF6">
    <property type="entry name" value="XANTHINE DEHYDROGENASE SUBUNIT A-RELATED"/>
    <property type="match status" value="1"/>
</dbReference>
<gene>
    <name evidence="2" type="ORF">S12H4_57212</name>
</gene>
<dbReference type="EMBL" id="BARW01036960">
    <property type="protein sequence ID" value="GAJ21758.1"/>
    <property type="molecule type" value="Genomic_DNA"/>
</dbReference>
<comment type="caution">
    <text evidence="2">The sequence shown here is derived from an EMBL/GenBank/DDBJ whole genome shotgun (WGS) entry which is preliminary data.</text>
</comment>
<dbReference type="SUPFAM" id="SSF51735">
    <property type="entry name" value="NAD(P)-binding Rossmann-fold domains"/>
    <property type="match status" value="1"/>
</dbReference>
<dbReference type="InterPro" id="IPR027051">
    <property type="entry name" value="XdhC_Rossmann_dom"/>
</dbReference>
<sequence length="145" mass="16416">MSARNIRDKKSNYDNVKVKLQEVMILKLRYKLWIEKDGKKVFIDVLQPKEEVLIFGAGHIAICVSKLAKTVGFKVTIIDDRKEFANQDRFPEADEIIAEETEKALTHLKVTPSTYIIILTRGHLKDEEVLGSVIRSGAAYIGMIG</sequence>
<accession>X1UW84</accession>
<dbReference type="PANTHER" id="PTHR30388">
    <property type="entry name" value="ALDEHYDE OXIDOREDUCTASE MOLYBDENUM COFACTOR ASSEMBLY PROTEIN"/>
    <property type="match status" value="1"/>
</dbReference>
<reference evidence="2" key="1">
    <citation type="journal article" date="2014" name="Front. Microbiol.">
        <title>High frequency of phylogenetically diverse reductive dehalogenase-homologous genes in deep subseafloor sedimentary metagenomes.</title>
        <authorList>
            <person name="Kawai M."/>
            <person name="Futagami T."/>
            <person name="Toyoda A."/>
            <person name="Takaki Y."/>
            <person name="Nishi S."/>
            <person name="Hori S."/>
            <person name="Arai W."/>
            <person name="Tsubouchi T."/>
            <person name="Morono Y."/>
            <person name="Uchiyama I."/>
            <person name="Ito T."/>
            <person name="Fujiyama A."/>
            <person name="Inagaki F."/>
            <person name="Takami H."/>
        </authorList>
    </citation>
    <scope>NUCLEOTIDE SEQUENCE</scope>
    <source>
        <strain evidence="2">Expedition CK06-06</strain>
    </source>
</reference>
<name>X1UW84_9ZZZZ</name>
<evidence type="ECO:0000259" key="1">
    <source>
        <dbReference type="Pfam" id="PF13478"/>
    </source>
</evidence>
<proteinExistence type="predicted"/>